<evidence type="ECO:0000313" key="17">
    <source>
        <dbReference type="EMBL" id="ORZ22938.1"/>
    </source>
</evidence>
<dbReference type="GO" id="GO:0030388">
    <property type="term" value="P:fructose 1,6-bisphosphate metabolic process"/>
    <property type="evidence" value="ECO:0007669"/>
    <property type="project" value="TreeGrafter"/>
</dbReference>
<dbReference type="STRING" id="90262.A0A1X2IV65"/>
<dbReference type="EMBL" id="MCGE01000003">
    <property type="protein sequence ID" value="ORZ22938.1"/>
    <property type="molecule type" value="Genomic_DNA"/>
</dbReference>
<dbReference type="PIRSF" id="PIRSF000533">
    <property type="entry name" value="ATP_PFK_euk"/>
    <property type="match status" value="1"/>
</dbReference>
<evidence type="ECO:0000256" key="9">
    <source>
        <dbReference type="ARBA" id="ARBA00022777"/>
    </source>
</evidence>
<feature type="binding site" description="in other chain" evidence="14">
    <location>
        <position position="559"/>
    </location>
    <ligand>
        <name>beta-D-fructose 2,6-bisphosphate</name>
        <dbReference type="ChEBI" id="CHEBI:58579"/>
        <note>allosteric activator; ligand shared between dimeric partners</note>
    </ligand>
</feature>
<dbReference type="HAMAP" id="MF_03184">
    <property type="entry name" value="Phosphofructokinase_I_E"/>
    <property type="match status" value="1"/>
</dbReference>
<comment type="catalytic activity">
    <reaction evidence="13 14 15">
        <text>beta-D-fructose 6-phosphate + ATP = beta-D-fructose 1,6-bisphosphate + ADP + H(+)</text>
        <dbReference type="Rhea" id="RHEA:16109"/>
        <dbReference type="ChEBI" id="CHEBI:15378"/>
        <dbReference type="ChEBI" id="CHEBI:30616"/>
        <dbReference type="ChEBI" id="CHEBI:32966"/>
        <dbReference type="ChEBI" id="CHEBI:57634"/>
        <dbReference type="ChEBI" id="CHEBI:456216"/>
        <dbReference type="EC" id="2.7.1.11"/>
    </reaction>
</comment>
<comment type="caution">
    <text evidence="17">The sequence shown here is derived from an EMBL/GenBank/DDBJ whole genome shotgun (WGS) entry which is preliminary data.</text>
</comment>
<dbReference type="InterPro" id="IPR035966">
    <property type="entry name" value="PKF_sf"/>
</dbReference>
<organism evidence="17 18">
    <name type="scientific">Absidia repens</name>
    <dbReference type="NCBI Taxonomy" id="90262"/>
    <lineage>
        <taxon>Eukaryota</taxon>
        <taxon>Fungi</taxon>
        <taxon>Fungi incertae sedis</taxon>
        <taxon>Mucoromycota</taxon>
        <taxon>Mucoromycotina</taxon>
        <taxon>Mucoromycetes</taxon>
        <taxon>Mucorales</taxon>
        <taxon>Cunninghamellaceae</taxon>
        <taxon>Absidia</taxon>
    </lineage>
</organism>
<evidence type="ECO:0000256" key="10">
    <source>
        <dbReference type="ARBA" id="ARBA00022840"/>
    </source>
</evidence>
<feature type="binding site" description="in other chain" evidence="14">
    <location>
        <position position="837"/>
    </location>
    <ligand>
        <name>beta-D-fructose 2,6-bisphosphate</name>
        <dbReference type="ChEBI" id="CHEBI:58579"/>
        <note>allosteric activator; ligand shared between dimeric partners</note>
    </ligand>
</feature>
<comment type="subunit">
    <text evidence="14">Homotetramer.</text>
</comment>
<comment type="activity regulation">
    <text evidence="14">Allosterically activated by ADP, AMP, or fructose 2,6-bisphosphate, and allosterically inhibited by ATP or citrate.</text>
</comment>
<feature type="region of interest" description="Interdomain linker" evidence="14">
    <location>
        <begin position="476"/>
        <end position="489"/>
    </location>
</feature>
<dbReference type="GO" id="GO:0005945">
    <property type="term" value="C:6-phosphofructokinase complex"/>
    <property type="evidence" value="ECO:0007669"/>
    <property type="project" value="TreeGrafter"/>
</dbReference>
<evidence type="ECO:0000256" key="6">
    <source>
        <dbReference type="ARBA" id="ARBA00022679"/>
    </source>
</evidence>
<dbReference type="InterPro" id="IPR015912">
    <property type="entry name" value="Phosphofructokinase_CS"/>
</dbReference>
<proteinExistence type="inferred from homology"/>
<feature type="domain" description="Phosphofructokinase" evidence="16">
    <location>
        <begin position="101"/>
        <end position="409"/>
    </location>
</feature>
<dbReference type="GO" id="GO:0042802">
    <property type="term" value="F:identical protein binding"/>
    <property type="evidence" value="ECO:0007669"/>
    <property type="project" value="TreeGrafter"/>
</dbReference>
<feature type="binding site" evidence="14">
    <location>
        <position position="109"/>
    </location>
    <ligand>
        <name>ATP</name>
        <dbReference type="ChEBI" id="CHEBI:30616"/>
    </ligand>
</feature>
<dbReference type="EC" id="2.7.1.11" evidence="14"/>
<keyword evidence="4 14" id="KW-0963">Cytoplasm</keyword>
<feature type="binding site" evidence="14">
    <location>
        <begin position="172"/>
        <end position="173"/>
    </location>
    <ligand>
        <name>ATP</name>
        <dbReference type="ChEBI" id="CHEBI:30616"/>
    </ligand>
</feature>
<feature type="binding site" description="in other chain" evidence="14">
    <location>
        <begin position="383"/>
        <end position="386"/>
    </location>
    <ligand>
        <name>substrate</name>
        <note>ligand shared between dimeric partners</note>
    </ligand>
</feature>
<feature type="binding site" evidence="14">
    <location>
        <position position="203"/>
    </location>
    <ligand>
        <name>Mg(2+)</name>
        <dbReference type="ChEBI" id="CHEBI:18420"/>
        <note>catalytic</note>
    </ligand>
</feature>
<dbReference type="Pfam" id="PF00365">
    <property type="entry name" value="PFK"/>
    <property type="match status" value="2"/>
</dbReference>
<feature type="binding site" description="in other chain" evidence="14">
    <location>
        <begin position="755"/>
        <end position="758"/>
    </location>
    <ligand>
        <name>beta-D-fructose 2,6-bisphosphate</name>
        <dbReference type="ChEBI" id="CHEBI:58579"/>
        <note>allosteric activator; ligand shared between dimeric partners</note>
    </ligand>
</feature>
<dbReference type="GO" id="GO:0046872">
    <property type="term" value="F:metal ion binding"/>
    <property type="evidence" value="ECO:0007669"/>
    <property type="project" value="UniProtKB-KW"/>
</dbReference>
<dbReference type="FunFam" id="3.40.50.460:FF:000007">
    <property type="entry name" value="ATP-dependent 6-phosphofructokinase"/>
    <property type="match status" value="1"/>
</dbReference>
<feature type="active site" description="Proton acceptor" evidence="14">
    <location>
        <position position="250"/>
    </location>
</feature>
<evidence type="ECO:0000313" key="18">
    <source>
        <dbReference type="Proteomes" id="UP000193560"/>
    </source>
</evidence>
<dbReference type="Gene3D" id="3.40.50.450">
    <property type="match status" value="2"/>
</dbReference>
<dbReference type="AlphaFoldDB" id="A0A1X2IV65"/>
<dbReference type="GO" id="GO:0070095">
    <property type="term" value="F:fructose-6-phosphate binding"/>
    <property type="evidence" value="ECO:0007669"/>
    <property type="project" value="TreeGrafter"/>
</dbReference>
<comment type="function">
    <text evidence="14">Catalyzes the phosphorylation of D-fructose 6-phosphate to fructose 1,6-bisphosphate by ATP, the first committing step of glycolysis.</text>
</comment>
<feature type="binding site" evidence="14">
    <location>
        <position position="377"/>
    </location>
    <ligand>
        <name>substrate</name>
        <note>ligand shared between dimeric partners</note>
    </ligand>
</feature>
<dbReference type="Gene3D" id="3.40.50.460">
    <property type="entry name" value="Phosphofructokinase domain"/>
    <property type="match status" value="2"/>
</dbReference>
<dbReference type="NCBIfam" id="TIGR02478">
    <property type="entry name" value="6PF1K_euk"/>
    <property type="match status" value="1"/>
</dbReference>
<keyword evidence="8 14" id="KW-0547">Nucleotide-binding</keyword>
<comment type="similarity">
    <text evidence="15">Belongs to the phosphofructokinase type A (PFKA) family. ATP-dependent PFK group I subfamily. Eukaryotic two domain clade "E" sub-subfamily.</text>
</comment>
<feature type="binding site" description="in other chain" evidence="14">
    <location>
        <position position="349"/>
    </location>
    <ligand>
        <name>substrate</name>
        <note>ligand shared between dimeric partners</note>
    </ligand>
</feature>
<dbReference type="PRINTS" id="PR00476">
    <property type="entry name" value="PHFRCTKINASE"/>
</dbReference>
<dbReference type="UniPathway" id="UPA00109">
    <property type="reaction ID" value="UER00182"/>
</dbReference>
<evidence type="ECO:0000256" key="7">
    <source>
        <dbReference type="ARBA" id="ARBA00022723"/>
    </source>
</evidence>
<dbReference type="OrthoDB" id="537915at2759"/>
<dbReference type="InterPro" id="IPR022953">
    <property type="entry name" value="ATP_PFK"/>
</dbReference>
<evidence type="ECO:0000256" key="3">
    <source>
        <dbReference type="ARBA" id="ARBA00004679"/>
    </source>
</evidence>
<keyword evidence="10 14" id="KW-0067">ATP-binding</keyword>
<dbReference type="PROSITE" id="PS00433">
    <property type="entry name" value="PHOSPHOFRUCTOKINASE"/>
    <property type="match status" value="1"/>
</dbReference>
<dbReference type="GO" id="GO:0005524">
    <property type="term" value="F:ATP binding"/>
    <property type="evidence" value="ECO:0007669"/>
    <property type="project" value="UniProtKB-KW"/>
</dbReference>
<evidence type="ECO:0000256" key="4">
    <source>
        <dbReference type="ARBA" id="ARBA00022490"/>
    </source>
</evidence>
<evidence type="ECO:0000256" key="13">
    <source>
        <dbReference type="ARBA" id="ARBA00048070"/>
    </source>
</evidence>
<comment type="cofactor">
    <cofactor evidence="1 14">
        <name>Mg(2+)</name>
        <dbReference type="ChEBI" id="CHEBI:18420"/>
    </cofactor>
</comment>
<dbReference type="GO" id="GO:0061621">
    <property type="term" value="P:canonical glycolysis"/>
    <property type="evidence" value="ECO:0007669"/>
    <property type="project" value="TreeGrafter"/>
</dbReference>
<dbReference type="InterPro" id="IPR000023">
    <property type="entry name" value="Phosphofructokinase_dom"/>
</dbReference>
<dbReference type="FunFam" id="3.40.50.460:FF:000008">
    <property type="entry name" value="ATP-dependent 6-phosphofructokinase"/>
    <property type="match status" value="1"/>
</dbReference>
<evidence type="ECO:0000256" key="12">
    <source>
        <dbReference type="ARBA" id="ARBA00023152"/>
    </source>
</evidence>
<comment type="similarity">
    <text evidence="14">Belongs to the phosphofructokinase type A (PFKA) family. ATP-dependent PFK group I subfamily. Eukaryotic two domain clade 'E' sub-subfamily.</text>
</comment>
<dbReference type="GO" id="GO:0006002">
    <property type="term" value="P:fructose 6-phosphate metabolic process"/>
    <property type="evidence" value="ECO:0007669"/>
    <property type="project" value="InterPro"/>
</dbReference>
<feature type="domain" description="Phosphofructokinase" evidence="16">
    <location>
        <begin position="490"/>
        <end position="780"/>
    </location>
</feature>
<keyword evidence="11 14" id="KW-0460">Magnesium</keyword>
<feature type="binding site" evidence="14">
    <location>
        <position position="656"/>
    </location>
    <ligand>
        <name>beta-D-fructose 2,6-bisphosphate</name>
        <dbReference type="ChEBI" id="CHEBI:58579"/>
        <note>allosteric activator; ligand shared between dimeric partners</note>
    </ligand>
</feature>
<comment type="subcellular location">
    <subcellularLocation>
        <location evidence="2 14">Cytoplasm</location>
    </subcellularLocation>
</comment>
<name>A0A1X2IV65_9FUNG</name>
<dbReference type="GO" id="GO:0016208">
    <property type="term" value="F:AMP binding"/>
    <property type="evidence" value="ECO:0007669"/>
    <property type="project" value="TreeGrafter"/>
</dbReference>
<evidence type="ECO:0000259" key="16">
    <source>
        <dbReference type="Pfam" id="PF00365"/>
    </source>
</evidence>
<dbReference type="InterPro" id="IPR009161">
    <property type="entry name" value="6-Pfructokinase_euk"/>
</dbReference>
<evidence type="ECO:0000256" key="1">
    <source>
        <dbReference type="ARBA" id="ARBA00001946"/>
    </source>
</evidence>
<feature type="binding site" description="in other chain" evidence="14">
    <location>
        <begin position="292"/>
        <end position="294"/>
    </location>
    <ligand>
        <name>substrate</name>
        <note>ligand shared between dimeric partners</note>
    </ligand>
</feature>
<feature type="region of interest" description="C-terminal regulatory PFK domain 2" evidence="14">
    <location>
        <begin position="490"/>
        <end position="864"/>
    </location>
</feature>
<evidence type="ECO:0000256" key="2">
    <source>
        <dbReference type="ARBA" id="ARBA00004496"/>
    </source>
</evidence>
<keyword evidence="18" id="KW-1185">Reference proteome</keyword>
<dbReference type="PANTHER" id="PTHR13697:SF4">
    <property type="entry name" value="ATP-DEPENDENT 6-PHOSPHOFRUCTOKINASE"/>
    <property type="match status" value="1"/>
</dbReference>
<feature type="binding site" description="in other chain" evidence="14">
    <location>
        <position position="723"/>
    </location>
    <ligand>
        <name>beta-D-fructose 2,6-bisphosphate</name>
        <dbReference type="ChEBI" id="CHEBI:58579"/>
        <note>allosteric activator; ligand shared between dimeric partners</note>
    </ligand>
</feature>
<feature type="binding site" description="in other chain" evidence="14">
    <location>
        <begin position="618"/>
        <end position="622"/>
    </location>
    <ligand>
        <name>beta-D-fructose 2,6-bisphosphate</name>
        <dbReference type="ChEBI" id="CHEBI:58579"/>
        <note>allosteric activator; ligand shared between dimeric partners</note>
    </ligand>
</feature>
<dbReference type="SUPFAM" id="SSF53784">
    <property type="entry name" value="Phosphofructokinase"/>
    <property type="match status" value="2"/>
</dbReference>
<dbReference type="Proteomes" id="UP000193560">
    <property type="component" value="Unassembled WGS sequence"/>
</dbReference>
<keyword evidence="6 14" id="KW-0808">Transferase</keyword>
<feature type="binding site" description="in other chain" evidence="14">
    <location>
        <begin position="663"/>
        <end position="665"/>
    </location>
    <ligand>
        <name>beta-D-fructose 2,6-bisphosphate</name>
        <dbReference type="ChEBI" id="CHEBI:58579"/>
        <note>allosteric activator; ligand shared between dimeric partners</note>
    </ligand>
</feature>
<feature type="binding site" description="in other chain" evidence="14">
    <location>
        <begin position="248"/>
        <end position="250"/>
    </location>
    <ligand>
        <name>substrate</name>
        <note>ligand shared between dimeric partners</note>
    </ligand>
</feature>
<dbReference type="PANTHER" id="PTHR13697">
    <property type="entry name" value="PHOSPHOFRUCTOKINASE"/>
    <property type="match status" value="1"/>
</dbReference>
<dbReference type="GO" id="GO:0003872">
    <property type="term" value="F:6-phosphofructokinase activity"/>
    <property type="evidence" value="ECO:0007669"/>
    <property type="project" value="UniProtKB-UniRule"/>
</dbReference>
<dbReference type="GO" id="GO:0005739">
    <property type="term" value="C:mitochondrion"/>
    <property type="evidence" value="ECO:0007669"/>
    <property type="project" value="TreeGrafter"/>
</dbReference>
<evidence type="ECO:0000256" key="15">
    <source>
        <dbReference type="PIRNR" id="PIRNR000533"/>
    </source>
</evidence>
<feature type="binding site" evidence="14">
    <location>
        <position position="285"/>
    </location>
    <ligand>
        <name>substrate</name>
        <note>ligand shared between dimeric partners</note>
    </ligand>
</feature>
<comment type="pathway">
    <text evidence="3 14 15">Carbohydrate degradation; glycolysis; D-glyceraldehyde 3-phosphate and glycerone phosphate from D-glucose: step 3/4.</text>
</comment>
<keyword evidence="5 14" id="KW-0021">Allosteric enzyme</keyword>
<sequence>MVLKIVLNPKASLRQGTPLTTDKNWALEDKLFVLNVQDLEAVKRAFTEQGITYQDNSVSSIVAQDPNNNMIVLTTDLNPVSEQQHQQLGGGKLSSQKRKKKIGVLTSGGDASGMNACVRSVVLYGLSKGCDVYAVYEGYQGLVDGGDFIRKMDWRSVTGYLSIGGTSIGTARCMPFKTRDGRLQAAENLIKNGIDSLIVCGGDGSLTGADLFRSEWDGLVGELLKTGRITSEEATVFKHLTIVGLVGSIDNDMSSTDITIGAVTSLHRICEAVDSVDTTALSHSRAFVIEVMGRHCGWLALMAGIATGADFVFIPEQPPKDEDWETAMCTVARQHRELGKRKTIIIVAEGALDRNLKPIKVDHIKDVLSDRLGLDTRVTILGHTQRGGSPCAFDRILGTVQSVAAVDAVLASTPDKPSPMIGMNNNQVTTKPLMDAVKLTHEVANAIESQNFDKALELRDPQFLDELKVFNVTTILHDNSILLPEHQRLRIAILHIGAPAGGMNSATRAAVRYALNRGHTIYGVSNGFSGLVRGCFEKLNAMDVDGWITCGGSYLGTNRAVPGKDVDMGMVACQLQKNNIQALLLVGGFEAYASLVELNKVRREYPSLCIPMSLIPATVSNNVPGTDFSLGCDTSLNVIVSSCDAIVQSAQSSRRRVFVIEVQGGRSGFLAVEGGLAVGACAIYIPEEGINLPRLQGDVEFLKSLYDTDNPQKSEGRVILRTESVSKTYTTEVISKILEDEGGARFDSRTAVLGHIQQGNAPSPLDRIRGSRLATHSVDFFENHTRDVLDQAHSKKQDAPMELCKQDDSIAVIGLCGVEVKASPIQELLPLTDMKNRKPYQDWWHRDRSLVDTLAGRSHSRCTE</sequence>
<evidence type="ECO:0000256" key="5">
    <source>
        <dbReference type="ARBA" id="ARBA00022533"/>
    </source>
</evidence>
<evidence type="ECO:0000256" key="8">
    <source>
        <dbReference type="ARBA" id="ARBA00022741"/>
    </source>
</evidence>
<feature type="binding site" evidence="14">
    <location>
        <position position="749"/>
    </location>
    <ligand>
        <name>beta-D-fructose 2,6-bisphosphate</name>
        <dbReference type="ChEBI" id="CHEBI:58579"/>
        <note>allosteric activator; ligand shared between dimeric partners</note>
    </ligand>
</feature>
<feature type="binding site" evidence="14">
    <location>
        <begin position="202"/>
        <end position="205"/>
    </location>
    <ligand>
        <name>ATP</name>
        <dbReference type="ChEBI" id="CHEBI:30616"/>
    </ligand>
</feature>
<gene>
    <name evidence="17" type="ORF">BCR42DRAFT_366337</name>
</gene>
<protein>
    <recommendedName>
        <fullName evidence="14">ATP-dependent 6-phosphofructokinase</fullName>
        <shortName evidence="14">ATP-PFK</shortName>
        <shortName evidence="14">Phosphofructokinase</shortName>
        <ecNumber evidence="14">2.7.1.11</ecNumber>
    </recommendedName>
    <alternativeName>
        <fullName evidence="14">Phosphohexokinase</fullName>
    </alternativeName>
</protein>
<keyword evidence="9 14" id="KW-0418">Kinase</keyword>
<feature type="region of interest" description="N-terminal catalytic PFK domain 1" evidence="14">
    <location>
        <begin position="1"/>
        <end position="475"/>
    </location>
</feature>
<keyword evidence="7 14" id="KW-0479">Metal-binding</keyword>
<evidence type="ECO:0000256" key="11">
    <source>
        <dbReference type="ARBA" id="ARBA00022842"/>
    </source>
</evidence>
<keyword evidence="12 14" id="KW-0324">Glycolysis</keyword>
<dbReference type="GO" id="GO:0048029">
    <property type="term" value="F:monosaccharide binding"/>
    <property type="evidence" value="ECO:0007669"/>
    <property type="project" value="TreeGrafter"/>
</dbReference>
<accession>A0A1X2IV65</accession>
<reference evidence="17 18" key="1">
    <citation type="submission" date="2016-07" db="EMBL/GenBank/DDBJ databases">
        <title>Pervasive Adenine N6-methylation of Active Genes in Fungi.</title>
        <authorList>
            <consortium name="DOE Joint Genome Institute"/>
            <person name="Mondo S.J."/>
            <person name="Dannebaum R.O."/>
            <person name="Kuo R.C."/>
            <person name="Labutti K."/>
            <person name="Haridas S."/>
            <person name="Kuo A."/>
            <person name="Salamov A."/>
            <person name="Ahrendt S.R."/>
            <person name="Lipzen A."/>
            <person name="Sullivan W."/>
            <person name="Andreopoulos W.B."/>
            <person name="Clum A."/>
            <person name="Lindquist E."/>
            <person name="Daum C."/>
            <person name="Ramamoorthy G.K."/>
            <person name="Gryganskyi A."/>
            <person name="Culley D."/>
            <person name="Magnuson J.K."/>
            <person name="James T.Y."/>
            <person name="O'Malley M.A."/>
            <person name="Stajich J.E."/>
            <person name="Spatafora J.W."/>
            <person name="Visel A."/>
            <person name="Grigoriev I.V."/>
        </authorList>
    </citation>
    <scope>NUCLEOTIDE SEQUENCE [LARGE SCALE GENOMIC DNA]</scope>
    <source>
        <strain evidence="17 18">NRRL 1336</strain>
    </source>
</reference>
<evidence type="ECO:0000256" key="14">
    <source>
        <dbReference type="HAMAP-Rule" id="MF_03184"/>
    </source>
</evidence>